<protein>
    <submittedName>
        <fullName evidence="2">Uncharacterized protein</fullName>
    </submittedName>
</protein>
<accession>A0AAF5PJR9</accession>
<organism evidence="1 2">
    <name type="scientific">Wuchereria bancrofti</name>
    <dbReference type="NCBI Taxonomy" id="6293"/>
    <lineage>
        <taxon>Eukaryota</taxon>
        <taxon>Metazoa</taxon>
        <taxon>Ecdysozoa</taxon>
        <taxon>Nematoda</taxon>
        <taxon>Chromadorea</taxon>
        <taxon>Rhabditida</taxon>
        <taxon>Spirurina</taxon>
        <taxon>Spiruromorpha</taxon>
        <taxon>Filarioidea</taxon>
        <taxon>Onchocercidae</taxon>
        <taxon>Wuchereria</taxon>
    </lineage>
</organism>
<dbReference type="AlphaFoldDB" id="A0AAF5PJR9"/>
<evidence type="ECO:0000313" key="1">
    <source>
        <dbReference type="Proteomes" id="UP000093561"/>
    </source>
</evidence>
<dbReference type="WBParaSite" id="mrna-Wban_01563">
    <property type="protein sequence ID" value="mrna-Wban_01563"/>
    <property type="gene ID" value="Wban_01563"/>
</dbReference>
<evidence type="ECO:0000313" key="2">
    <source>
        <dbReference type="WBParaSite" id="mrna-Wban_01563"/>
    </source>
</evidence>
<dbReference type="Proteomes" id="UP000093561">
    <property type="component" value="Unassembled WGS sequence"/>
</dbReference>
<sequence>MNSKVLQLSVCGDDFLDAARNAWKRQRVRSEQRDREDVVAFQKMHEEKLIWQKAKVERTTPVSDSSCETFSCIDG</sequence>
<name>A0AAF5PJR9_WUCBA</name>
<reference evidence="2" key="3">
    <citation type="submission" date="2024-02" db="UniProtKB">
        <authorList>
            <consortium name="WormBaseParasite"/>
        </authorList>
    </citation>
    <scope>IDENTIFICATION</scope>
    <source>
        <strain evidence="2">pt0022</strain>
    </source>
</reference>
<reference evidence="1" key="1">
    <citation type="submission" date="2015-03" db="EMBL/GenBank/DDBJ databases">
        <title>Wuchereria bancrofti Genome Sequencing Papua New Guinea Strain.</title>
        <authorList>
            <person name="Small S.T."/>
            <person name="Serre D."/>
            <person name="Zimmerman P.A."/>
        </authorList>
    </citation>
    <scope>NUCLEOTIDE SEQUENCE [LARGE SCALE GENOMIC DNA]</scope>
    <source>
        <strain evidence="1">pt0022</strain>
    </source>
</reference>
<proteinExistence type="predicted"/>
<reference evidence="1" key="2">
    <citation type="journal article" date="2016" name="Mol. Ecol.">
        <title>Population genomics of the filarial nematode parasite Wuchereria bancrofti from mosquitoes.</title>
        <authorList>
            <person name="Small S.T."/>
            <person name="Reimer L.J."/>
            <person name="Tisch D.J."/>
            <person name="King C.L."/>
            <person name="Christensen B.M."/>
            <person name="Siba P.M."/>
            <person name="Kazura J.W."/>
            <person name="Serre D."/>
            <person name="Zimmerman P.A."/>
        </authorList>
    </citation>
    <scope>NUCLEOTIDE SEQUENCE</scope>
    <source>
        <strain evidence="1">pt0022</strain>
    </source>
</reference>